<keyword evidence="1" id="KW-1133">Transmembrane helix</keyword>
<keyword evidence="4" id="KW-1185">Reference proteome</keyword>
<dbReference type="InterPro" id="IPR036179">
    <property type="entry name" value="Ig-like_dom_sf"/>
</dbReference>
<proteinExistence type="predicted"/>
<feature type="domain" description="Immunoglobulin" evidence="2">
    <location>
        <begin position="109"/>
        <end position="193"/>
    </location>
</feature>
<evidence type="ECO:0000256" key="1">
    <source>
        <dbReference type="SAM" id="Phobius"/>
    </source>
</evidence>
<evidence type="ECO:0000313" key="4">
    <source>
        <dbReference type="Proteomes" id="UP000606274"/>
    </source>
</evidence>
<sequence>MLMSVLLITTYGNQTTVNIDCQDQRGIVEKSFNLTCNVTSQSYVYEDYHFKHNDNFEAAALSVVPDLPTEVKAAGPVNAMDQTYLLHWMLMSVLLITVYGNNTDVNITCPDQTGTVGELLTLNCNVTCKSYVYKNHFFKHNGKNLSNQMEPVDGNRTYYYTIANPTVNDSGVYTLWIQMRHGCNGANFTVTIASEDIPHNTADNNSSIKGGAESPYMKAAERPHKKLRLRKGLVIAECSLSLGSSNQNLTEVMAGTSLFYCVLIQVLLITVYGLSTEVKITCPNLIVTVGEPLHLMCTATCDKCNYTDGYKWSKVNNDDITCTNTSIPDSMSDSNSYRYRYHCTIPSASENHNGTFKFFVQMTTGNNQTTVNVTMVPRDADPTGLFHYAAEKVIQPNEKDRSPAVVVAVMVMFCFSISIMVAIVLRKNINYHIQLCSTQIREPVII</sequence>
<dbReference type="InterPro" id="IPR013783">
    <property type="entry name" value="Ig-like_fold"/>
</dbReference>
<protein>
    <recommendedName>
        <fullName evidence="2">Immunoglobulin domain-containing protein</fullName>
    </recommendedName>
</protein>
<evidence type="ECO:0000313" key="3">
    <source>
        <dbReference type="EMBL" id="KAF7705561.1"/>
    </source>
</evidence>
<reference evidence="3" key="1">
    <citation type="submission" date="2020-08" db="EMBL/GenBank/DDBJ databases">
        <title>Chromosome-level assembly of Southern catfish (Silurus meridionalis) provides insights into visual adaptation to the nocturnal and benthic lifestyles.</title>
        <authorList>
            <person name="Zhang Y."/>
            <person name="Wang D."/>
            <person name="Peng Z."/>
        </authorList>
    </citation>
    <scope>NUCLEOTIDE SEQUENCE</scope>
    <source>
        <strain evidence="3">SWU-2019-XX</strain>
        <tissue evidence="3">Muscle</tissue>
    </source>
</reference>
<comment type="caution">
    <text evidence="3">The sequence shown here is derived from an EMBL/GenBank/DDBJ whole genome shotgun (WGS) entry which is preliminary data.</text>
</comment>
<gene>
    <name evidence="3" type="ORF">HF521_020847</name>
</gene>
<keyword evidence="1" id="KW-0812">Transmembrane</keyword>
<dbReference type="EMBL" id="JABFDY010000007">
    <property type="protein sequence ID" value="KAF7705561.1"/>
    <property type="molecule type" value="Genomic_DNA"/>
</dbReference>
<keyword evidence="1" id="KW-0472">Membrane</keyword>
<evidence type="ECO:0000259" key="2">
    <source>
        <dbReference type="SMART" id="SM00409"/>
    </source>
</evidence>
<feature type="domain" description="Immunoglobulin" evidence="2">
    <location>
        <begin position="282"/>
        <end position="376"/>
    </location>
</feature>
<name>A0A8T0BEK5_SILME</name>
<dbReference type="SMART" id="SM00409">
    <property type="entry name" value="IG"/>
    <property type="match status" value="2"/>
</dbReference>
<accession>A0A8T0BEK5</accession>
<dbReference type="Proteomes" id="UP000606274">
    <property type="component" value="Unassembled WGS sequence"/>
</dbReference>
<dbReference type="SUPFAM" id="SSF48726">
    <property type="entry name" value="Immunoglobulin"/>
    <property type="match status" value="2"/>
</dbReference>
<dbReference type="Gene3D" id="2.60.40.10">
    <property type="entry name" value="Immunoglobulins"/>
    <property type="match status" value="2"/>
</dbReference>
<dbReference type="InterPro" id="IPR003599">
    <property type="entry name" value="Ig_sub"/>
</dbReference>
<dbReference type="AlphaFoldDB" id="A0A8T0BEK5"/>
<feature type="transmembrane region" description="Helical" evidence="1">
    <location>
        <begin position="404"/>
        <end position="425"/>
    </location>
</feature>
<organism evidence="3 4">
    <name type="scientific">Silurus meridionalis</name>
    <name type="common">Southern catfish</name>
    <name type="synonym">Silurus soldatovi meridionalis</name>
    <dbReference type="NCBI Taxonomy" id="175797"/>
    <lineage>
        <taxon>Eukaryota</taxon>
        <taxon>Metazoa</taxon>
        <taxon>Chordata</taxon>
        <taxon>Craniata</taxon>
        <taxon>Vertebrata</taxon>
        <taxon>Euteleostomi</taxon>
        <taxon>Actinopterygii</taxon>
        <taxon>Neopterygii</taxon>
        <taxon>Teleostei</taxon>
        <taxon>Ostariophysi</taxon>
        <taxon>Siluriformes</taxon>
        <taxon>Siluridae</taxon>
        <taxon>Silurus</taxon>
    </lineage>
</organism>